<reference evidence="13 14" key="1">
    <citation type="submission" date="2017-10" db="EMBL/GenBank/DDBJ databases">
        <title>Comparative genomics in systemic dimorphic fungi from Ajellomycetaceae.</title>
        <authorList>
            <person name="Munoz J.F."/>
            <person name="Mcewen J.G."/>
            <person name="Clay O.K."/>
            <person name="Cuomo C.A."/>
        </authorList>
    </citation>
    <scope>NUCLEOTIDE SEQUENCE [LARGE SCALE GENOMIC DNA]</scope>
    <source>
        <strain evidence="13 14">UAMH5409</strain>
    </source>
</reference>
<evidence type="ECO:0000256" key="5">
    <source>
        <dbReference type="ARBA" id="ARBA00022692"/>
    </source>
</evidence>
<dbReference type="Pfam" id="PF05365">
    <property type="entry name" value="UCR_UQCRX_QCR9"/>
    <property type="match status" value="1"/>
</dbReference>
<evidence type="ECO:0000256" key="8">
    <source>
        <dbReference type="ARBA" id="ARBA00022989"/>
    </source>
</evidence>
<dbReference type="FunFam" id="1.20.5.260:FF:000001">
    <property type="entry name" value="Cytochrome b-c1 complex subunit 9"/>
    <property type="match status" value="1"/>
</dbReference>
<evidence type="ECO:0000256" key="1">
    <source>
        <dbReference type="ARBA" id="ARBA00004434"/>
    </source>
</evidence>
<dbReference type="Proteomes" id="UP000223968">
    <property type="component" value="Unassembled WGS sequence"/>
</dbReference>
<evidence type="ECO:0000313" key="13">
    <source>
        <dbReference type="EMBL" id="PGH06924.1"/>
    </source>
</evidence>
<dbReference type="GO" id="GO:0005743">
    <property type="term" value="C:mitochondrial inner membrane"/>
    <property type="evidence" value="ECO:0007669"/>
    <property type="project" value="UniProtKB-SubCell"/>
</dbReference>
<keyword evidence="8 12" id="KW-1133">Transmembrane helix</keyword>
<sequence length="66" mass="7625">MSGLTLYPSVLFRRNAVYLSSIFVGAFAFEMAFDSASNKIFDAINSGRQWKDIRHQYIQKAEEEEE</sequence>
<evidence type="ECO:0000256" key="6">
    <source>
        <dbReference type="ARBA" id="ARBA00022792"/>
    </source>
</evidence>
<evidence type="ECO:0000256" key="2">
    <source>
        <dbReference type="ARBA" id="ARBA00007856"/>
    </source>
</evidence>
<dbReference type="InterPro" id="IPR036656">
    <property type="entry name" value="QCR9_sf"/>
</dbReference>
<keyword evidence="6 12" id="KW-0999">Mitochondrion inner membrane</keyword>
<dbReference type="InterPro" id="IPR008027">
    <property type="entry name" value="QCR9"/>
</dbReference>
<evidence type="ECO:0000256" key="4">
    <source>
        <dbReference type="ARBA" id="ARBA00022660"/>
    </source>
</evidence>
<keyword evidence="7 12" id="KW-0249">Electron transport</keyword>
<comment type="subunit">
    <text evidence="12">Component of the ubiquinol-cytochrome c oxidoreductase (cytochrome b-c1 complex, complex III, CIII), a multisubunit enzyme composed of 3 respiratory subunits cytochrome b, cytochrome c1 and Rieske protein, 2 core protein subunits, and additional low-molecular weight protein subunits.</text>
</comment>
<keyword evidence="9 12" id="KW-0496">Mitochondrion</keyword>
<keyword evidence="4 12" id="KW-0679">Respiratory chain</keyword>
<keyword evidence="3 12" id="KW-0813">Transport</keyword>
<evidence type="ECO:0000256" key="9">
    <source>
        <dbReference type="ARBA" id="ARBA00023128"/>
    </source>
</evidence>
<comment type="subcellular location">
    <subcellularLocation>
        <location evidence="1 12">Mitochondrion inner membrane</location>
        <topology evidence="1 12">Single-pass membrane protein</topology>
    </subcellularLocation>
</comment>
<evidence type="ECO:0000256" key="11">
    <source>
        <dbReference type="ARBA" id="ARBA00044247"/>
    </source>
</evidence>
<accession>A0A2B7X5I9</accession>
<dbReference type="GO" id="GO:0045275">
    <property type="term" value="C:respiratory chain complex III"/>
    <property type="evidence" value="ECO:0007669"/>
    <property type="project" value="UniProtKB-UniRule"/>
</dbReference>
<dbReference type="EMBL" id="PDNB01000113">
    <property type="protein sequence ID" value="PGH06924.1"/>
    <property type="molecule type" value="Genomic_DNA"/>
</dbReference>
<dbReference type="STRING" id="1447875.A0A2B7X5I9"/>
<evidence type="ECO:0000313" key="14">
    <source>
        <dbReference type="Proteomes" id="UP000223968"/>
    </source>
</evidence>
<keyword evidence="10 12" id="KW-0472">Membrane</keyword>
<comment type="caution">
    <text evidence="13">The sequence shown here is derived from an EMBL/GenBank/DDBJ whole genome shotgun (WGS) entry which is preliminary data.</text>
</comment>
<keyword evidence="14" id="KW-1185">Reference proteome</keyword>
<evidence type="ECO:0000256" key="10">
    <source>
        <dbReference type="ARBA" id="ARBA00023136"/>
    </source>
</evidence>
<comment type="similarity">
    <text evidence="2 12">Belongs to the UQCR10/QCR9 family.</text>
</comment>
<name>A0A2B7X5I9_9EURO</name>
<comment type="function">
    <text evidence="12">Component of the ubiquinol-cytochrome c oxidoreductase, a multisubunit transmembrane complex that is part of the mitochondrial electron transport chain which drives oxidative phosphorylation. The complex plays an important role in the uptake of multiple carbon sources present in different host niches.</text>
</comment>
<dbReference type="PANTHER" id="PTHR12980">
    <property type="entry name" value="UBIQUINOL-CYTOCHROME C REDUCTASE COMPLEX, SUBUNIT X"/>
    <property type="match status" value="1"/>
</dbReference>
<keyword evidence="5 12" id="KW-0812">Transmembrane</keyword>
<proteinExistence type="inferred from homology"/>
<dbReference type="PANTHER" id="PTHR12980:SF0">
    <property type="entry name" value="CYTOCHROME B-C1 COMPLEX SUBUNIT 9"/>
    <property type="match status" value="1"/>
</dbReference>
<organism evidence="13 14">
    <name type="scientific">Helicocarpus griseus UAMH5409</name>
    <dbReference type="NCBI Taxonomy" id="1447875"/>
    <lineage>
        <taxon>Eukaryota</taxon>
        <taxon>Fungi</taxon>
        <taxon>Dikarya</taxon>
        <taxon>Ascomycota</taxon>
        <taxon>Pezizomycotina</taxon>
        <taxon>Eurotiomycetes</taxon>
        <taxon>Eurotiomycetidae</taxon>
        <taxon>Onygenales</taxon>
        <taxon>Ajellomycetaceae</taxon>
        <taxon>Helicocarpus</taxon>
    </lineage>
</organism>
<dbReference type="GO" id="GO:0006122">
    <property type="term" value="P:mitochondrial electron transport, ubiquinol to cytochrome c"/>
    <property type="evidence" value="ECO:0007669"/>
    <property type="project" value="UniProtKB-UniRule"/>
</dbReference>
<evidence type="ECO:0000256" key="3">
    <source>
        <dbReference type="ARBA" id="ARBA00022448"/>
    </source>
</evidence>
<feature type="transmembrane region" description="Helical" evidence="12">
    <location>
        <begin position="16"/>
        <end position="33"/>
    </location>
</feature>
<evidence type="ECO:0000256" key="7">
    <source>
        <dbReference type="ARBA" id="ARBA00022982"/>
    </source>
</evidence>
<dbReference type="SUPFAM" id="SSF81514">
    <property type="entry name" value="Subunit X (non-heme 7 kDa protein) of cytochrome bc1 complex (Ubiquinol-cytochrome c reductase)"/>
    <property type="match status" value="1"/>
</dbReference>
<protein>
    <recommendedName>
        <fullName evidence="11 12">Complex III subunit 9</fullName>
    </recommendedName>
</protein>
<evidence type="ECO:0000256" key="12">
    <source>
        <dbReference type="RuleBase" id="RU368056"/>
    </source>
</evidence>
<dbReference type="Gene3D" id="1.20.5.260">
    <property type="entry name" value="Cytochrome b-c1 complex subunit 9"/>
    <property type="match status" value="1"/>
</dbReference>
<dbReference type="AlphaFoldDB" id="A0A2B7X5I9"/>
<gene>
    <name evidence="13" type="ORF">AJ79_06397</name>
</gene>
<dbReference type="OrthoDB" id="44067at2759"/>